<gene>
    <name evidence="2" type="ORF">DIT97_11510</name>
</gene>
<dbReference type="EMBL" id="DQAY01000065">
    <property type="protein sequence ID" value="HCO23642.1"/>
    <property type="molecule type" value="Genomic_DNA"/>
</dbReference>
<organism evidence="2 3">
    <name type="scientific">Gimesia maris</name>
    <dbReference type="NCBI Taxonomy" id="122"/>
    <lineage>
        <taxon>Bacteria</taxon>
        <taxon>Pseudomonadati</taxon>
        <taxon>Planctomycetota</taxon>
        <taxon>Planctomycetia</taxon>
        <taxon>Planctomycetales</taxon>
        <taxon>Planctomycetaceae</taxon>
        <taxon>Gimesia</taxon>
    </lineage>
</organism>
<protein>
    <submittedName>
        <fullName evidence="2">Uncharacterized protein</fullName>
    </submittedName>
</protein>
<feature type="region of interest" description="Disordered" evidence="1">
    <location>
        <begin position="29"/>
        <end position="100"/>
    </location>
</feature>
<evidence type="ECO:0000313" key="3">
    <source>
        <dbReference type="Proteomes" id="UP000263642"/>
    </source>
</evidence>
<evidence type="ECO:0000256" key="1">
    <source>
        <dbReference type="SAM" id="MobiDB-lite"/>
    </source>
</evidence>
<feature type="compositionally biased region" description="Basic and acidic residues" evidence="1">
    <location>
        <begin position="69"/>
        <end position="86"/>
    </location>
</feature>
<dbReference type="AlphaFoldDB" id="A0A3D3R6D7"/>
<name>A0A3D3R6D7_9PLAN</name>
<evidence type="ECO:0000313" key="2">
    <source>
        <dbReference type="EMBL" id="HCO23642.1"/>
    </source>
</evidence>
<sequence>MGLRIGLNFVEATKGKKRRVRRLAGGFITFGDTLRPGDPAPRCGGDGPTNSETPKQNTKKPKNKSKAAPIDHVRSIEAADSMKCHGEGISFTKGSRDDKI</sequence>
<accession>A0A3D3R6D7</accession>
<comment type="caution">
    <text evidence="2">The sequence shown here is derived from an EMBL/GenBank/DDBJ whole genome shotgun (WGS) entry which is preliminary data.</text>
</comment>
<reference evidence="2 3" key="1">
    <citation type="journal article" date="2018" name="Nat. Biotechnol.">
        <title>A standardized bacterial taxonomy based on genome phylogeny substantially revises the tree of life.</title>
        <authorList>
            <person name="Parks D.H."/>
            <person name="Chuvochina M."/>
            <person name="Waite D.W."/>
            <person name="Rinke C."/>
            <person name="Skarshewski A."/>
            <person name="Chaumeil P.A."/>
            <person name="Hugenholtz P."/>
        </authorList>
    </citation>
    <scope>NUCLEOTIDE SEQUENCE [LARGE SCALE GENOMIC DNA]</scope>
    <source>
        <strain evidence="2">UBA9375</strain>
    </source>
</reference>
<proteinExistence type="predicted"/>
<dbReference type="Proteomes" id="UP000263642">
    <property type="component" value="Unassembled WGS sequence"/>
</dbReference>